<feature type="signal peptide" evidence="2">
    <location>
        <begin position="1"/>
        <end position="33"/>
    </location>
</feature>
<dbReference type="RefSeq" id="WP_119898607.1">
    <property type="nucleotide sequence ID" value="NZ_QNRC01000037.1"/>
</dbReference>
<evidence type="ECO:0000313" key="4">
    <source>
        <dbReference type="EMBL" id="RJL11445.1"/>
    </source>
</evidence>
<proteinExistence type="predicted"/>
<keyword evidence="5" id="KW-1185">Reference proteome</keyword>
<dbReference type="AlphaFoldDB" id="A0A419A5F8"/>
<dbReference type="Proteomes" id="UP000283587">
    <property type="component" value="Unassembled WGS sequence"/>
</dbReference>
<name>A0A419A5F8_9RHOB</name>
<sequence length="1265" mass="138641">MAGSGTVIPWLKRGALICALALPTLAFVPQAGAQTVDPNAPYADAYDVMNRGRLVGSWRGTISGSSISQADGQMEGQARVMGHYEGSNALGLVLHDHRHRSGLDYSEIRIAGIPCGPDGAVMQAIDPVEFQHVPAGAYASVHFINRLADTGRDDFEVGVGGWYGAGLDNPASLQTRWSDDGFTLRLTGRFKSIVYPVRNHTLDYERLSEGYHDHIHLDVEFTIANSPENQGALDLTLCEEPDVFHVVETKPLNGRENVILEGADFFIEFSAAVAEGSLDSRTVIMTTRDRNNGLSFVDLELGLEDENGIDDDKSLRIAPREPLRSGTVYEITVVGGDAGVRGNERQVLERDTTFFVSTIIDPDDLRFGIYQVSRNAPLVHGKPAAARIQVEWEELKDIHPDWQVLDYPVLAEVLDDRDNTVFPQIQQRVERPDQYTDEDRRLGEHTVNLFGWTPSPQNDPRNFRAEITPADHYPEDVEIAPAIVERTLDYAAQSIDLLTFDYYIAAHSEWRDNIDIKQSRQVVQAAQQDGAFANQIFPVARVRGRFQGTYNLQDTICTIPGVEWVVCEDGFRFWDNPASQAAGFNEWNALVRLFHEHVAAHSNADILVSYHPPSLGGTGITQAPFEQPESLRRSGDEPYWFGSPDPDLLDSLHADRTGQNTIMMSTWIPTDRMFPGILLSPLVAHEFGHVFGLPHTPYAENNAHRQEICRTGYQTVAPGIDGMRIALDGSNGWQKSSEHGNAQTRAPLLNLMFPCLYEPHNDYWIDPNQYNWLVENMPAMLRYTRDRRAEAPFFSRVQFAQLSDPAASNVVRSDAVLELPDARWIMLSGMGDGAEATLMPAIGVPGPREPLSGDGPYELRVEGASGQLLARASVGPHPFETGLWPFAVTVPVSGDPARIVLLRDGEVLAERWADPALAAPEILSHVTGSTYHAGETLEWGSASPEGLTYTVRFTANGEDWTTLAVLLGEPRFTPDPATLGPGPNPVFEIVAHDGVIEQATRLPVAIDVPLEPLTVWPEDGALIARGETAQIAFNVPIDADTLGAVVLEADGQIVPAHVARSLSGMAVTIAPQEPQAEITYTAYVDTTLKAEDGRPLNTAIRIDFTAEPPDPIEVSTAWEPTRQALLADRQIDADAAEASGAVDAVEQPALTGQGEITLELGEPISLPARILRCETVGAESVTQLEIDFETTPGDWVEIAMSRDQEEALIVEISPRGREIMAISQGSADDGWYLRLVGEHVSARAHLGEGSDQVEFAMSGECYLPP</sequence>
<dbReference type="OrthoDB" id="7311515at2"/>
<evidence type="ECO:0000256" key="2">
    <source>
        <dbReference type="SAM" id="SignalP"/>
    </source>
</evidence>
<dbReference type="Pfam" id="PF13205">
    <property type="entry name" value="Big_5"/>
    <property type="match status" value="1"/>
</dbReference>
<evidence type="ECO:0000256" key="1">
    <source>
        <dbReference type="ARBA" id="ARBA00022729"/>
    </source>
</evidence>
<dbReference type="SUPFAM" id="SSF55486">
    <property type="entry name" value="Metalloproteases ('zincins'), catalytic domain"/>
    <property type="match status" value="1"/>
</dbReference>
<dbReference type="InterPro" id="IPR032812">
    <property type="entry name" value="SbsA_Ig"/>
</dbReference>
<dbReference type="EMBL" id="QZEW01000053">
    <property type="protein sequence ID" value="RJL11445.1"/>
    <property type="molecule type" value="Genomic_DNA"/>
</dbReference>
<evidence type="ECO:0000259" key="3">
    <source>
        <dbReference type="Pfam" id="PF13205"/>
    </source>
</evidence>
<keyword evidence="1 2" id="KW-0732">Signal</keyword>
<evidence type="ECO:0000313" key="5">
    <source>
        <dbReference type="Proteomes" id="UP000283587"/>
    </source>
</evidence>
<reference evidence="5" key="1">
    <citation type="submission" date="2018-09" db="EMBL/GenBank/DDBJ databases">
        <title>Paracoccus onubensis nov. sp. a moderate halophilic bacterium isolated from Gruta de las Maravillas (Aracena, Spain).</title>
        <authorList>
            <person name="Jurado V."/>
            <person name="Gutierrez-Patricio S."/>
            <person name="Gonzalez-Pimentel J.L."/>
            <person name="Miller A.Z."/>
            <person name="Laiz L."/>
            <person name="Saiz-Jimenez C."/>
        </authorList>
    </citation>
    <scope>NUCLEOTIDE SEQUENCE [LARGE SCALE GENOMIC DNA]</scope>
    <source>
        <strain evidence="5">DSM 26381</strain>
    </source>
</reference>
<feature type="chain" id="PRO_5019079110" description="SbsA Ig-like domain-containing protein" evidence="2">
    <location>
        <begin position="34"/>
        <end position="1265"/>
    </location>
</feature>
<gene>
    <name evidence="4" type="ORF">D3P05_13070</name>
</gene>
<organism evidence="4 5">
    <name type="scientific">Paracoccus siganidrum</name>
    <dbReference type="NCBI Taxonomy" id="1276757"/>
    <lineage>
        <taxon>Bacteria</taxon>
        <taxon>Pseudomonadati</taxon>
        <taxon>Pseudomonadota</taxon>
        <taxon>Alphaproteobacteria</taxon>
        <taxon>Rhodobacterales</taxon>
        <taxon>Paracoccaceae</taxon>
        <taxon>Paracoccus</taxon>
    </lineage>
</organism>
<protein>
    <recommendedName>
        <fullName evidence="3">SbsA Ig-like domain-containing protein</fullName>
    </recommendedName>
</protein>
<accession>A0A419A5F8</accession>
<comment type="caution">
    <text evidence="4">The sequence shown here is derived from an EMBL/GenBank/DDBJ whole genome shotgun (WGS) entry which is preliminary data.</text>
</comment>
<feature type="domain" description="SbsA Ig-like" evidence="3">
    <location>
        <begin position="245"/>
        <end position="342"/>
    </location>
</feature>